<reference evidence="3" key="1">
    <citation type="submission" date="2022-10" db="EMBL/GenBank/DDBJ databases">
        <title>Determination and structural analysis of whole genome sequence of Sarocladium strictum F4-1.</title>
        <authorList>
            <person name="Hu L."/>
            <person name="Jiang Y."/>
        </authorList>
    </citation>
    <scope>NUCLEOTIDE SEQUENCE</scope>
    <source>
        <strain evidence="3">F4-1</strain>
    </source>
</reference>
<gene>
    <name evidence="3" type="ORF">NLU13_7557</name>
</gene>
<evidence type="ECO:0008006" key="5">
    <source>
        <dbReference type="Google" id="ProtNLM"/>
    </source>
</evidence>
<sequence>MAPIRVGIIGLAAKDSPQFVVGEWGVKHFKSLKAMSSAYEIIDICNTSVESSARSIEFHKFDPSTVKAYGSAEDIALDPDVDHVVVVVSAKYHMLLAKPAINAGKDVYVEFPVAPTRKGVKATVGTQSFSDPIMTKLREILPEVGDVISTELTGTTPLDVSIGWPENASGFLELESQVSRIAIVLGLVLGGFSSVVGNFDDLQSVYKTQTGTTTLLDASYQPSKLNHPVTAPDDMLIQGVLKSGVTASINIRTSATPIGDVGFHWLISGTLAEIEVVTKPGFCQVGHIGAAVALRKRNEQNDQVIEWESEDAASVAGIEGMEQSIARAYAAFAESQTADYATFETALGTHRAMGKAAKNALGARR</sequence>
<dbReference type="AlphaFoldDB" id="A0AA39GDQ7"/>
<dbReference type="InterPro" id="IPR055080">
    <property type="entry name" value="Gal80p-like_C"/>
</dbReference>
<proteinExistence type="predicted"/>
<dbReference type="Pfam" id="PF22685">
    <property type="entry name" value="Gal80p_C-like"/>
    <property type="match status" value="1"/>
</dbReference>
<dbReference type="Gene3D" id="3.40.50.720">
    <property type="entry name" value="NAD(P)-binding Rossmann-like Domain"/>
    <property type="match status" value="1"/>
</dbReference>
<dbReference type="GO" id="GO:0000166">
    <property type="term" value="F:nucleotide binding"/>
    <property type="evidence" value="ECO:0007669"/>
    <property type="project" value="InterPro"/>
</dbReference>
<dbReference type="Proteomes" id="UP001175261">
    <property type="component" value="Unassembled WGS sequence"/>
</dbReference>
<feature type="domain" description="Gal80p-like C-terminal" evidence="2">
    <location>
        <begin position="135"/>
        <end position="275"/>
    </location>
</feature>
<dbReference type="Pfam" id="PF01408">
    <property type="entry name" value="GFO_IDH_MocA"/>
    <property type="match status" value="1"/>
</dbReference>
<comment type="caution">
    <text evidence="3">The sequence shown here is derived from an EMBL/GenBank/DDBJ whole genome shotgun (WGS) entry which is preliminary data.</text>
</comment>
<evidence type="ECO:0000313" key="4">
    <source>
        <dbReference type="Proteomes" id="UP001175261"/>
    </source>
</evidence>
<protein>
    <recommendedName>
        <fullName evidence="5">Gfo/Idh/MocA-like oxidoreductase N-terminal domain-containing protein</fullName>
    </recommendedName>
</protein>
<evidence type="ECO:0000259" key="2">
    <source>
        <dbReference type="Pfam" id="PF22685"/>
    </source>
</evidence>
<evidence type="ECO:0000313" key="3">
    <source>
        <dbReference type="EMBL" id="KAK0385079.1"/>
    </source>
</evidence>
<dbReference type="PANTHER" id="PTHR43708:SF1">
    <property type="entry name" value="GALACTOSE_LACTOSE METABOLISM REGULATORY PROTEIN GAL80"/>
    <property type="match status" value="1"/>
</dbReference>
<accession>A0AA39GDQ7</accession>
<dbReference type="PANTHER" id="PTHR43708">
    <property type="entry name" value="CONSERVED EXPRESSED OXIDOREDUCTASE (EUROFUNG)"/>
    <property type="match status" value="1"/>
</dbReference>
<dbReference type="EMBL" id="JAPDFR010000007">
    <property type="protein sequence ID" value="KAK0385079.1"/>
    <property type="molecule type" value="Genomic_DNA"/>
</dbReference>
<dbReference type="SUPFAM" id="SSF51735">
    <property type="entry name" value="NAD(P)-binding Rossmann-fold domains"/>
    <property type="match status" value="1"/>
</dbReference>
<feature type="domain" description="Gfo/Idh/MocA-like oxidoreductase N-terminal" evidence="1">
    <location>
        <begin position="22"/>
        <end position="122"/>
    </location>
</feature>
<dbReference type="InterPro" id="IPR036291">
    <property type="entry name" value="NAD(P)-bd_dom_sf"/>
</dbReference>
<dbReference type="Gene3D" id="3.30.360.10">
    <property type="entry name" value="Dihydrodipicolinate Reductase, domain 2"/>
    <property type="match status" value="1"/>
</dbReference>
<dbReference type="InterPro" id="IPR051317">
    <property type="entry name" value="Gfo/Idh/MocA_oxidoreduct"/>
</dbReference>
<keyword evidence="4" id="KW-1185">Reference proteome</keyword>
<organism evidence="3 4">
    <name type="scientific">Sarocladium strictum</name>
    <name type="common">Black bundle disease fungus</name>
    <name type="synonym">Acremonium strictum</name>
    <dbReference type="NCBI Taxonomy" id="5046"/>
    <lineage>
        <taxon>Eukaryota</taxon>
        <taxon>Fungi</taxon>
        <taxon>Dikarya</taxon>
        <taxon>Ascomycota</taxon>
        <taxon>Pezizomycotina</taxon>
        <taxon>Sordariomycetes</taxon>
        <taxon>Hypocreomycetidae</taxon>
        <taxon>Hypocreales</taxon>
        <taxon>Sarocladiaceae</taxon>
        <taxon>Sarocladium</taxon>
    </lineage>
</organism>
<name>A0AA39GDQ7_SARSR</name>
<evidence type="ECO:0000259" key="1">
    <source>
        <dbReference type="Pfam" id="PF01408"/>
    </source>
</evidence>
<dbReference type="InterPro" id="IPR000683">
    <property type="entry name" value="Gfo/Idh/MocA-like_OxRdtase_N"/>
</dbReference>